<protein>
    <submittedName>
        <fullName evidence="1">Uncharacterized protein</fullName>
    </submittedName>
</protein>
<dbReference type="PATRIC" id="fig|157687.3.peg.351"/>
<gene>
    <name evidence="1" type="ORF">HMPREF3180_00348</name>
</gene>
<dbReference type="EMBL" id="LSDD01000022">
    <property type="protein sequence ID" value="KXB69547.1"/>
    <property type="molecule type" value="Genomic_DNA"/>
</dbReference>
<dbReference type="Proteomes" id="UP000070483">
    <property type="component" value="Unassembled WGS sequence"/>
</dbReference>
<dbReference type="STRING" id="157687.HMPREF3180_00348"/>
<dbReference type="RefSeq" id="WP_197416549.1">
    <property type="nucleotide sequence ID" value="NZ_KQ960016.1"/>
</dbReference>
<accession>A0A134APD9</accession>
<evidence type="ECO:0000313" key="1">
    <source>
        <dbReference type="EMBL" id="KXB69547.1"/>
    </source>
</evidence>
<dbReference type="AlphaFoldDB" id="A0A134APD9"/>
<comment type="caution">
    <text evidence="1">The sequence shown here is derived from an EMBL/GenBank/DDBJ whole genome shotgun (WGS) entry which is preliminary data.</text>
</comment>
<reference evidence="2" key="1">
    <citation type="submission" date="2016-01" db="EMBL/GenBank/DDBJ databases">
        <authorList>
            <person name="Mitreva M."/>
            <person name="Pepin K.H."/>
            <person name="Mihindukulasuriya K.A."/>
            <person name="Fulton R."/>
            <person name="Fronick C."/>
            <person name="O'Laughlin M."/>
            <person name="Miner T."/>
            <person name="Herter B."/>
            <person name="Rosa B.A."/>
            <person name="Cordes M."/>
            <person name="Tomlinson C."/>
            <person name="Wollam A."/>
            <person name="Palsikar V.B."/>
            <person name="Mardis E.R."/>
            <person name="Wilson R.K."/>
        </authorList>
    </citation>
    <scope>NUCLEOTIDE SEQUENCE [LARGE SCALE GENOMIC DNA]</scope>
    <source>
        <strain evidence="2">KA00185</strain>
    </source>
</reference>
<evidence type="ECO:0000313" key="2">
    <source>
        <dbReference type="Proteomes" id="UP000070483"/>
    </source>
</evidence>
<proteinExistence type="predicted"/>
<sequence length="47" mass="5172">MPEKPSAFESSAVIFEKNDRRAHSFLMNGGALQRASPSCIATGRYKN</sequence>
<name>A0A134APD9_9FUSO</name>
<keyword evidence="2" id="KW-1185">Reference proteome</keyword>
<organism evidence="1 2">
    <name type="scientific">Leptotrichia wadei</name>
    <dbReference type="NCBI Taxonomy" id="157687"/>
    <lineage>
        <taxon>Bacteria</taxon>
        <taxon>Fusobacteriati</taxon>
        <taxon>Fusobacteriota</taxon>
        <taxon>Fusobacteriia</taxon>
        <taxon>Fusobacteriales</taxon>
        <taxon>Leptotrichiaceae</taxon>
        <taxon>Leptotrichia</taxon>
    </lineage>
</organism>